<accession>A0A9N8WGV1</accession>
<comment type="caution">
    <text evidence="8">The sequence shown here is derived from an EMBL/GenBank/DDBJ whole genome shotgun (WGS) entry which is preliminary data.</text>
</comment>
<name>A0A9N8WGV1_9GLOM</name>
<dbReference type="InterPro" id="IPR023828">
    <property type="entry name" value="Peptidase_S8_Ser-AS"/>
</dbReference>
<dbReference type="Gene3D" id="3.40.50.200">
    <property type="entry name" value="Peptidase S8/S53 domain"/>
    <property type="match status" value="1"/>
</dbReference>
<feature type="active site" description="Charge relay system" evidence="5">
    <location>
        <position position="135"/>
    </location>
</feature>
<dbReference type="Proteomes" id="UP000789405">
    <property type="component" value="Unassembled WGS sequence"/>
</dbReference>
<evidence type="ECO:0000313" key="8">
    <source>
        <dbReference type="EMBL" id="CAG8482869.1"/>
    </source>
</evidence>
<dbReference type="GO" id="GO:0006508">
    <property type="term" value="P:proteolysis"/>
    <property type="evidence" value="ECO:0007669"/>
    <property type="project" value="UniProtKB-KW"/>
</dbReference>
<dbReference type="InterPro" id="IPR015500">
    <property type="entry name" value="Peptidase_S8_subtilisin-rel"/>
</dbReference>
<dbReference type="OrthoDB" id="206201at2759"/>
<feature type="domain" description="Peptidase S8/S53" evidence="7">
    <location>
        <begin position="126"/>
        <end position="359"/>
    </location>
</feature>
<dbReference type="Pfam" id="PF00082">
    <property type="entry name" value="Peptidase_S8"/>
    <property type="match status" value="1"/>
</dbReference>
<gene>
    <name evidence="8" type="ORF">DERYTH_LOCUS2017</name>
</gene>
<dbReference type="PRINTS" id="PR00723">
    <property type="entry name" value="SUBTILISIN"/>
</dbReference>
<comment type="similarity">
    <text evidence="1 5 6">Belongs to the peptidase S8 family.</text>
</comment>
<dbReference type="PROSITE" id="PS51892">
    <property type="entry name" value="SUBTILASE"/>
    <property type="match status" value="1"/>
</dbReference>
<keyword evidence="4 5" id="KW-0720">Serine protease</keyword>
<dbReference type="InterPro" id="IPR034193">
    <property type="entry name" value="PCSK9_ProteinaseK-like"/>
</dbReference>
<reference evidence="8" key="1">
    <citation type="submission" date="2021-06" db="EMBL/GenBank/DDBJ databases">
        <authorList>
            <person name="Kallberg Y."/>
            <person name="Tangrot J."/>
            <person name="Rosling A."/>
        </authorList>
    </citation>
    <scope>NUCLEOTIDE SEQUENCE</scope>
    <source>
        <strain evidence="8">MA453B</strain>
    </source>
</reference>
<dbReference type="PROSITE" id="PS00138">
    <property type="entry name" value="SUBTILASE_SER"/>
    <property type="match status" value="1"/>
</dbReference>
<proteinExistence type="inferred from homology"/>
<evidence type="ECO:0000256" key="4">
    <source>
        <dbReference type="ARBA" id="ARBA00022825"/>
    </source>
</evidence>
<keyword evidence="3 5" id="KW-0378">Hydrolase</keyword>
<protein>
    <submittedName>
        <fullName evidence="8">16011_t:CDS:1</fullName>
    </submittedName>
</protein>
<feature type="active site" description="Charge relay system" evidence="5">
    <location>
        <position position="324"/>
    </location>
</feature>
<evidence type="ECO:0000313" key="9">
    <source>
        <dbReference type="Proteomes" id="UP000789405"/>
    </source>
</evidence>
<organism evidence="8 9">
    <name type="scientific">Dentiscutata erythropus</name>
    <dbReference type="NCBI Taxonomy" id="1348616"/>
    <lineage>
        <taxon>Eukaryota</taxon>
        <taxon>Fungi</taxon>
        <taxon>Fungi incertae sedis</taxon>
        <taxon>Mucoromycota</taxon>
        <taxon>Glomeromycotina</taxon>
        <taxon>Glomeromycetes</taxon>
        <taxon>Diversisporales</taxon>
        <taxon>Gigasporaceae</taxon>
        <taxon>Dentiscutata</taxon>
    </lineage>
</organism>
<evidence type="ECO:0000256" key="2">
    <source>
        <dbReference type="ARBA" id="ARBA00022670"/>
    </source>
</evidence>
<dbReference type="SUPFAM" id="SSF52743">
    <property type="entry name" value="Subtilisin-like"/>
    <property type="match status" value="1"/>
</dbReference>
<feature type="active site" description="Charge relay system" evidence="5">
    <location>
        <position position="167"/>
    </location>
</feature>
<dbReference type="AlphaFoldDB" id="A0A9N8WGV1"/>
<dbReference type="GO" id="GO:0005615">
    <property type="term" value="C:extracellular space"/>
    <property type="evidence" value="ECO:0007669"/>
    <property type="project" value="TreeGrafter"/>
</dbReference>
<dbReference type="GO" id="GO:0004252">
    <property type="term" value="F:serine-type endopeptidase activity"/>
    <property type="evidence" value="ECO:0007669"/>
    <property type="project" value="UniProtKB-UniRule"/>
</dbReference>
<keyword evidence="9" id="KW-1185">Reference proteome</keyword>
<dbReference type="InterPro" id="IPR000209">
    <property type="entry name" value="Peptidase_S8/S53_dom"/>
</dbReference>
<dbReference type="InterPro" id="IPR036852">
    <property type="entry name" value="Peptidase_S8/S53_dom_sf"/>
</dbReference>
<dbReference type="FunFam" id="3.40.50.200:FF:000014">
    <property type="entry name" value="Proteinase K"/>
    <property type="match status" value="1"/>
</dbReference>
<keyword evidence="2 5" id="KW-0645">Protease</keyword>
<evidence type="ECO:0000256" key="3">
    <source>
        <dbReference type="ARBA" id="ARBA00022801"/>
    </source>
</evidence>
<sequence>MSKYGEVDNNGISVQSAHFQWLKNNQSRCIEKIDKSISSFSNKNCVKDFSAKSGMFNGYSGWFTQVFVDKELKQRNDVDIVEEDCIMTIQHVIRRDAQLQPPEGLDRIDQAKFPLDGQYIFPNTAGQGVNIFIVDTGVRITHQEFEGRATFGGSFCAGCNNQDENGHGTNVAAIAAGKTFGVAKKANIIAIGVLGANGGGAVSGILNGLSFIQDNHTSGNNKNSVVNMSLGGNFSTAFNTAVQKLTVAGIHVVVAAGNNGKDACQTSPASEPSAITVGATEDTSDDLTNFSNFGKCVDIYAPGRNVEGAGINNNTDTSIKSGTSQATPHVAGTLALIIAKNGNQSPAAMAKTLSNLSTKGVIIFSGNAANTSINNFLRVPAP</sequence>
<evidence type="ECO:0000256" key="6">
    <source>
        <dbReference type="RuleBase" id="RU003355"/>
    </source>
</evidence>
<dbReference type="PANTHER" id="PTHR43806:SF11">
    <property type="entry name" value="CEREVISIN-RELATED"/>
    <property type="match status" value="1"/>
</dbReference>
<dbReference type="InterPro" id="IPR050131">
    <property type="entry name" value="Peptidase_S8_subtilisin-like"/>
</dbReference>
<evidence type="ECO:0000259" key="7">
    <source>
        <dbReference type="Pfam" id="PF00082"/>
    </source>
</evidence>
<evidence type="ECO:0000256" key="1">
    <source>
        <dbReference type="ARBA" id="ARBA00011073"/>
    </source>
</evidence>
<dbReference type="CDD" id="cd04077">
    <property type="entry name" value="Peptidases_S8_PCSK9_ProteinaseK_like"/>
    <property type="match status" value="1"/>
</dbReference>
<evidence type="ECO:0000256" key="5">
    <source>
        <dbReference type="PROSITE-ProRule" id="PRU01240"/>
    </source>
</evidence>
<dbReference type="PROSITE" id="PS00136">
    <property type="entry name" value="SUBTILASE_ASP"/>
    <property type="match status" value="1"/>
</dbReference>
<dbReference type="EMBL" id="CAJVPY010000602">
    <property type="protein sequence ID" value="CAG8482869.1"/>
    <property type="molecule type" value="Genomic_DNA"/>
</dbReference>
<dbReference type="InterPro" id="IPR023827">
    <property type="entry name" value="Peptidase_S8_Asp-AS"/>
</dbReference>
<dbReference type="PANTHER" id="PTHR43806">
    <property type="entry name" value="PEPTIDASE S8"/>
    <property type="match status" value="1"/>
</dbReference>